<dbReference type="SUPFAM" id="SSF56784">
    <property type="entry name" value="HAD-like"/>
    <property type="match status" value="1"/>
</dbReference>
<dbReference type="PRINTS" id="PR00413">
    <property type="entry name" value="HADHALOGNASE"/>
</dbReference>
<dbReference type="NCBIfam" id="TIGR01428">
    <property type="entry name" value="HAD_type_II"/>
    <property type="match status" value="1"/>
</dbReference>
<dbReference type="NCBIfam" id="TIGR01493">
    <property type="entry name" value="HAD-SF-IA-v2"/>
    <property type="match status" value="1"/>
</dbReference>
<accession>A0ABV8JMX7</accession>
<dbReference type="PANTHER" id="PTHR43316:SF3">
    <property type="entry name" value="HALOACID DEHALOGENASE, TYPE II (AFU_ORTHOLOGUE AFUA_2G07750)-RELATED"/>
    <property type="match status" value="1"/>
</dbReference>
<evidence type="ECO:0000313" key="4">
    <source>
        <dbReference type="Proteomes" id="UP001595814"/>
    </source>
</evidence>
<proteinExistence type="inferred from homology"/>
<dbReference type="InterPro" id="IPR023198">
    <property type="entry name" value="PGP-like_dom2"/>
</dbReference>
<dbReference type="Pfam" id="PF00702">
    <property type="entry name" value="Hydrolase"/>
    <property type="match status" value="1"/>
</dbReference>
<dbReference type="Gene3D" id="3.40.50.1000">
    <property type="entry name" value="HAD superfamily/HAD-like"/>
    <property type="match status" value="1"/>
</dbReference>
<protein>
    <submittedName>
        <fullName evidence="3">Haloacid dehalogenase type II</fullName>
    </submittedName>
</protein>
<evidence type="ECO:0000313" key="3">
    <source>
        <dbReference type="EMBL" id="MFC4094956.1"/>
    </source>
</evidence>
<dbReference type="EMBL" id="JBHSAW010000004">
    <property type="protein sequence ID" value="MFC4094956.1"/>
    <property type="molecule type" value="Genomic_DNA"/>
</dbReference>
<sequence>MPVKPQVLFFDVNETLLDLTAMKRNIADVLDGNENLLSLWFTTMLQYSLVTSASGQYRPFGHIGAATLQMVAANNQITLSEEKARETVVSALRKLPAHPEVKRSLKRLKDANFTLAAFTNGSQEGVTQQFEYAGLTPYFDAILSVEGAKKFKPFQEAYQYASQQMNVSLNESMMIAAHGWDVAGAQWAGWRAAFIKRPGQQLYPLAPTPEIVATDLEQVTDRLLQY</sequence>
<evidence type="ECO:0000256" key="1">
    <source>
        <dbReference type="ARBA" id="ARBA00008106"/>
    </source>
</evidence>
<dbReference type="InterPro" id="IPR036412">
    <property type="entry name" value="HAD-like_sf"/>
</dbReference>
<dbReference type="InterPro" id="IPR051540">
    <property type="entry name" value="S-2-haloacid_dehalogenase"/>
</dbReference>
<organism evidence="3 4">
    <name type="scientific">Euzebyella saccharophila</name>
    <dbReference type="NCBI Taxonomy" id="679664"/>
    <lineage>
        <taxon>Bacteria</taxon>
        <taxon>Pseudomonadati</taxon>
        <taxon>Bacteroidota</taxon>
        <taxon>Flavobacteriia</taxon>
        <taxon>Flavobacteriales</taxon>
        <taxon>Flavobacteriaceae</taxon>
        <taxon>Euzebyella</taxon>
    </lineage>
</organism>
<dbReference type="PANTHER" id="PTHR43316">
    <property type="entry name" value="HYDROLASE, HALOACID DELAHOGENASE-RELATED"/>
    <property type="match status" value="1"/>
</dbReference>
<keyword evidence="4" id="KW-1185">Reference proteome</keyword>
<dbReference type="Gene3D" id="1.10.150.240">
    <property type="entry name" value="Putative phosphatase, domain 2"/>
    <property type="match status" value="1"/>
</dbReference>
<dbReference type="RefSeq" id="WP_192461295.1">
    <property type="nucleotide sequence ID" value="NZ_JACYFJ010000001.1"/>
</dbReference>
<evidence type="ECO:0000256" key="2">
    <source>
        <dbReference type="ARBA" id="ARBA00022801"/>
    </source>
</evidence>
<dbReference type="InterPro" id="IPR023214">
    <property type="entry name" value="HAD_sf"/>
</dbReference>
<dbReference type="InterPro" id="IPR006439">
    <property type="entry name" value="HAD-SF_hydro_IA"/>
</dbReference>
<name>A0ABV8JMX7_9FLAO</name>
<comment type="similarity">
    <text evidence="1">Belongs to the HAD-like hydrolase superfamily. S-2-haloalkanoic acid dehalogenase family.</text>
</comment>
<dbReference type="SFLD" id="SFLDS00003">
    <property type="entry name" value="Haloacid_Dehalogenase"/>
    <property type="match status" value="1"/>
</dbReference>
<keyword evidence="2" id="KW-0378">Hydrolase</keyword>
<comment type="caution">
    <text evidence="3">The sequence shown here is derived from an EMBL/GenBank/DDBJ whole genome shotgun (WGS) entry which is preliminary data.</text>
</comment>
<dbReference type="SFLD" id="SFLDG01129">
    <property type="entry name" value="C1.5:_HAD__Beta-PGM__Phosphata"/>
    <property type="match status" value="1"/>
</dbReference>
<dbReference type="InterPro" id="IPR006328">
    <property type="entry name" value="2-HAD"/>
</dbReference>
<reference evidence="4" key="1">
    <citation type="journal article" date="2019" name="Int. J. Syst. Evol. Microbiol.">
        <title>The Global Catalogue of Microorganisms (GCM) 10K type strain sequencing project: providing services to taxonomists for standard genome sequencing and annotation.</title>
        <authorList>
            <consortium name="The Broad Institute Genomics Platform"/>
            <consortium name="The Broad Institute Genome Sequencing Center for Infectious Disease"/>
            <person name="Wu L."/>
            <person name="Ma J."/>
        </authorList>
    </citation>
    <scope>NUCLEOTIDE SEQUENCE [LARGE SCALE GENOMIC DNA]</scope>
    <source>
        <strain evidence="4">CECT 7477</strain>
    </source>
</reference>
<dbReference type="Proteomes" id="UP001595814">
    <property type="component" value="Unassembled WGS sequence"/>
</dbReference>
<gene>
    <name evidence="3" type="ORF">ACFOUT_03665</name>
</gene>
<dbReference type="CDD" id="cd02588">
    <property type="entry name" value="HAD_L2-DEX"/>
    <property type="match status" value="1"/>
</dbReference>